<proteinExistence type="predicted"/>
<feature type="region of interest" description="Disordered" evidence="1">
    <location>
        <begin position="219"/>
        <end position="257"/>
    </location>
</feature>
<protein>
    <recommendedName>
        <fullName evidence="3">Ubiquitin-like protease family profile domain-containing protein</fullName>
    </recommendedName>
</protein>
<evidence type="ECO:0000313" key="2">
    <source>
        <dbReference type="EMBL" id="BFD45416.1"/>
    </source>
</evidence>
<name>A0AAT9G6F1_9RICK</name>
<dbReference type="EMBL" id="AP029170">
    <property type="protein sequence ID" value="BFD45416.1"/>
    <property type="molecule type" value="Genomic_DNA"/>
</dbReference>
<accession>A0AAT9G6F1</accession>
<organism evidence="2">
    <name type="scientific">Candidatus Tisiphia endosymbiont of Sergentomyia squamirostris</name>
    <dbReference type="NCBI Taxonomy" id="3113639"/>
    <lineage>
        <taxon>Bacteria</taxon>
        <taxon>Pseudomonadati</taxon>
        <taxon>Pseudomonadota</taxon>
        <taxon>Alphaproteobacteria</taxon>
        <taxon>Rickettsiales</taxon>
        <taxon>Rickettsiaceae</taxon>
        <taxon>Rickettsieae</taxon>
        <taxon>Candidatus Tisiphia</taxon>
    </lineage>
</organism>
<evidence type="ECO:0000256" key="1">
    <source>
        <dbReference type="SAM" id="MobiDB-lite"/>
    </source>
</evidence>
<sequence>MKDRKEIEPYMAYNPTQIYNVLKDLSRRQGYKLSAETYENPGNPENKINYYLKNDNNYITAPSHDAQKGSTLTTTAAPLKDTLGVLNQDHNWKKAIIPICQSNKYFFGLLTRKHFTYLELNKDNAGNITSHHHDSKGWLSRFYPLKPIRDSLEETFGKDRVTFKSSYLGHQKIADNINCGRFILSYIKNVITGDPAKNKINPQTQTSLFSDFDTTINKPPKEEKILPKAKVPTPKPPNMVDHVSRISRKPNNPARTH</sequence>
<evidence type="ECO:0008006" key="3">
    <source>
        <dbReference type="Google" id="ProtNLM"/>
    </source>
</evidence>
<reference evidence="2" key="1">
    <citation type="submission" date="2024-01" db="EMBL/GenBank/DDBJ databases">
        <title>Sequencing the genomes of a sandfly, Sergentomyia squamirostris, and its two endosymbionts.</title>
        <authorList>
            <person name="Itokawa K."/>
            <person name="Sanjoba C."/>
        </authorList>
    </citation>
    <scope>NUCLEOTIDE SEQUENCE</scope>
    <source>
        <strain evidence="2">RiSSQ</strain>
    </source>
</reference>
<dbReference type="AlphaFoldDB" id="A0AAT9G6F1"/>
<gene>
    <name evidence="2" type="ORF">DMENIID0002_00620</name>
</gene>